<sequence length="88" mass="8759">MHRVVIVLVLQAVEHGAQLQVAAVGGRAVGGEAGVGPDRGGAVLLVPGLLAGALLQAQLVQVAGDVVVAVRLDGERLADVRRAPCAAP</sequence>
<name>A0ABP6A2T1_9ACTN</name>
<dbReference type="EMBL" id="BAAATL010000036">
    <property type="protein sequence ID" value="GAA2505456.1"/>
    <property type="molecule type" value="Genomic_DNA"/>
</dbReference>
<organism evidence="1 2">
    <name type="scientific">Streptomyces graminearus</name>
    <dbReference type="NCBI Taxonomy" id="284030"/>
    <lineage>
        <taxon>Bacteria</taxon>
        <taxon>Bacillati</taxon>
        <taxon>Actinomycetota</taxon>
        <taxon>Actinomycetes</taxon>
        <taxon>Kitasatosporales</taxon>
        <taxon>Streptomycetaceae</taxon>
        <taxon>Streptomyces</taxon>
    </lineage>
</organism>
<accession>A0ABP6A2T1</accession>
<comment type="caution">
    <text evidence="1">The sequence shown here is derived from an EMBL/GenBank/DDBJ whole genome shotgun (WGS) entry which is preliminary data.</text>
</comment>
<evidence type="ECO:0000313" key="2">
    <source>
        <dbReference type="Proteomes" id="UP001501721"/>
    </source>
</evidence>
<proteinExistence type="predicted"/>
<gene>
    <name evidence="1" type="ORF">GCM10010422_65180</name>
</gene>
<keyword evidence="2" id="KW-1185">Reference proteome</keyword>
<dbReference type="Proteomes" id="UP001501721">
    <property type="component" value="Unassembled WGS sequence"/>
</dbReference>
<evidence type="ECO:0008006" key="3">
    <source>
        <dbReference type="Google" id="ProtNLM"/>
    </source>
</evidence>
<protein>
    <recommendedName>
        <fullName evidence="3">Secreted protein</fullName>
    </recommendedName>
</protein>
<reference evidence="2" key="1">
    <citation type="journal article" date="2019" name="Int. J. Syst. Evol. Microbiol.">
        <title>The Global Catalogue of Microorganisms (GCM) 10K type strain sequencing project: providing services to taxonomists for standard genome sequencing and annotation.</title>
        <authorList>
            <consortium name="The Broad Institute Genomics Platform"/>
            <consortium name="The Broad Institute Genome Sequencing Center for Infectious Disease"/>
            <person name="Wu L."/>
            <person name="Ma J."/>
        </authorList>
    </citation>
    <scope>NUCLEOTIDE SEQUENCE [LARGE SCALE GENOMIC DNA]</scope>
    <source>
        <strain evidence="2">JCM 6923</strain>
    </source>
</reference>
<evidence type="ECO:0000313" key="1">
    <source>
        <dbReference type="EMBL" id="GAA2505456.1"/>
    </source>
</evidence>